<gene>
    <name evidence="8" type="ORF">P167DRAFT_150320</name>
</gene>
<organism evidence="8 9">
    <name type="scientific">Morchella conica CCBAS932</name>
    <dbReference type="NCBI Taxonomy" id="1392247"/>
    <lineage>
        <taxon>Eukaryota</taxon>
        <taxon>Fungi</taxon>
        <taxon>Dikarya</taxon>
        <taxon>Ascomycota</taxon>
        <taxon>Pezizomycotina</taxon>
        <taxon>Pezizomycetes</taxon>
        <taxon>Pezizales</taxon>
        <taxon>Morchellaceae</taxon>
        <taxon>Morchella</taxon>
    </lineage>
</organism>
<evidence type="ECO:0000256" key="1">
    <source>
        <dbReference type="ARBA" id="ARBA00004173"/>
    </source>
</evidence>
<dbReference type="InParanoid" id="A0A3N4KQ66"/>
<keyword evidence="9" id="KW-1185">Reference proteome</keyword>
<accession>A0A3N4KQ66</accession>
<evidence type="ECO:0000256" key="2">
    <source>
        <dbReference type="ARBA" id="ARBA00004240"/>
    </source>
</evidence>
<keyword evidence="5" id="KW-0496">Mitochondrion</keyword>
<dbReference type="OrthoDB" id="1658288at2759"/>
<dbReference type="PANTHER" id="PTHR48182">
    <property type="entry name" value="PROTEIN SERAC1"/>
    <property type="match status" value="1"/>
</dbReference>
<dbReference type="SUPFAM" id="SSF53474">
    <property type="entry name" value="alpha/beta-Hydrolases"/>
    <property type="match status" value="1"/>
</dbReference>
<proteinExistence type="predicted"/>
<dbReference type="GO" id="GO:0016020">
    <property type="term" value="C:membrane"/>
    <property type="evidence" value="ECO:0007669"/>
    <property type="project" value="UniProtKB-SubCell"/>
</dbReference>
<evidence type="ECO:0000256" key="3">
    <source>
        <dbReference type="ARBA" id="ARBA00004370"/>
    </source>
</evidence>
<evidence type="ECO:0000256" key="5">
    <source>
        <dbReference type="ARBA" id="ARBA00023128"/>
    </source>
</evidence>
<dbReference type="InterPro" id="IPR052374">
    <property type="entry name" value="SERAC1"/>
</dbReference>
<evidence type="ECO:0000256" key="7">
    <source>
        <dbReference type="SAM" id="MobiDB-lite"/>
    </source>
</evidence>
<sequence>MNSSPSEITTSPLDSAAWSTPPTSTLEGDPREVNLTAGNHSRDEPICFRICGIPSGWNKGDLEEALRKIYPKLDSQSSQLSALFPACRESSQTALLTVYRRLEGYILPGLAKEIYHSFQANGRGNDASLRFDKHFHDLTPINVPEGPISADLIAITGLSGHAFGSWRSRVRIVGRPLDRPMWLRDFLPERFPQTRIMTYGYDSSLSEPTGYNLLDYARSFEQCIVNARDKCPGRPIIFIAHSLGGLLVNQLLLTWVQCSSPALACVRGIFFFGTPHGGMRTKELSEMANRGILYKKIQTLLSQLEEGCEFLERQKESLCIMWNTRFAGNIFTFYETEKTKVVKEVEPGVWERSGGLFQMVERSSAQLFLRNEG</sequence>
<dbReference type="Proteomes" id="UP000277580">
    <property type="component" value="Unassembled WGS sequence"/>
</dbReference>
<dbReference type="Gene3D" id="3.40.50.1820">
    <property type="entry name" value="alpha/beta hydrolase"/>
    <property type="match status" value="1"/>
</dbReference>
<dbReference type="PANTHER" id="PTHR48182:SF2">
    <property type="entry name" value="PROTEIN SERAC1"/>
    <property type="match status" value="1"/>
</dbReference>
<evidence type="ECO:0000256" key="6">
    <source>
        <dbReference type="ARBA" id="ARBA00023136"/>
    </source>
</evidence>
<evidence type="ECO:0000313" key="9">
    <source>
        <dbReference type="Proteomes" id="UP000277580"/>
    </source>
</evidence>
<feature type="compositionally biased region" description="Polar residues" evidence="7">
    <location>
        <begin position="1"/>
        <end position="26"/>
    </location>
</feature>
<feature type="region of interest" description="Disordered" evidence="7">
    <location>
        <begin position="1"/>
        <end position="38"/>
    </location>
</feature>
<evidence type="ECO:0000313" key="8">
    <source>
        <dbReference type="EMBL" id="RPB12640.1"/>
    </source>
</evidence>
<evidence type="ECO:0000256" key="4">
    <source>
        <dbReference type="ARBA" id="ARBA00022824"/>
    </source>
</evidence>
<keyword evidence="4" id="KW-0256">Endoplasmic reticulum</keyword>
<evidence type="ECO:0008006" key="10">
    <source>
        <dbReference type="Google" id="ProtNLM"/>
    </source>
</evidence>
<dbReference type="EMBL" id="ML119127">
    <property type="protein sequence ID" value="RPB12640.1"/>
    <property type="molecule type" value="Genomic_DNA"/>
</dbReference>
<name>A0A3N4KQ66_9PEZI</name>
<dbReference type="InterPro" id="IPR029058">
    <property type="entry name" value="AB_hydrolase_fold"/>
</dbReference>
<keyword evidence="6" id="KW-0472">Membrane</keyword>
<protein>
    <recommendedName>
        <fullName evidence="10">DUF676 domain-containing protein</fullName>
    </recommendedName>
</protein>
<dbReference type="AlphaFoldDB" id="A0A3N4KQ66"/>
<dbReference type="GO" id="GO:0005739">
    <property type="term" value="C:mitochondrion"/>
    <property type="evidence" value="ECO:0007669"/>
    <property type="project" value="UniProtKB-SubCell"/>
</dbReference>
<comment type="subcellular location">
    <subcellularLocation>
        <location evidence="2">Endoplasmic reticulum</location>
    </subcellularLocation>
    <subcellularLocation>
        <location evidence="3">Membrane</location>
    </subcellularLocation>
    <subcellularLocation>
        <location evidence="1">Mitochondrion</location>
    </subcellularLocation>
</comment>
<dbReference type="GO" id="GO:0005783">
    <property type="term" value="C:endoplasmic reticulum"/>
    <property type="evidence" value="ECO:0007669"/>
    <property type="project" value="UniProtKB-SubCell"/>
</dbReference>
<reference evidence="8 9" key="1">
    <citation type="journal article" date="2018" name="Nat. Ecol. Evol.">
        <title>Pezizomycetes genomes reveal the molecular basis of ectomycorrhizal truffle lifestyle.</title>
        <authorList>
            <person name="Murat C."/>
            <person name="Payen T."/>
            <person name="Noel B."/>
            <person name="Kuo A."/>
            <person name="Morin E."/>
            <person name="Chen J."/>
            <person name="Kohler A."/>
            <person name="Krizsan K."/>
            <person name="Balestrini R."/>
            <person name="Da Silva C."/>
            <person name="Montanini B."/>
            <person name="Hainaut M."/>
            <person name="Levati E."/>
            <person name="Barry K.W."/>
            <person name="Belfiori B."/>
            <person name="Cichocki N."/>
            <person name="Clum A."/>
            <person name="Dockter R.B."/>
            <person name="Fauchery L."/>
            <person name="Guy J."/>
            <person name="Iotti M."/>
            <person name="Le Tacon F."/>
            <person name="Lindquist E.A."/>
            <person name="Lipzen A."/>
            <person name="Malagnac F."/>
            <person name="Mello A."/>
            <person name="Molinier V."/>
            <person name="Miyauchi S."/>
            <person name="Poulain J."/>
            <person name="Riccioni C."/>
            <person name="Rubini A."/>
            <person name="Sitrit Y."/>
            <person name="Splivallo R."/>
            <person name="Traeger S."/>
            <person name="Wang M."/>
            <person name="Zifcakova L."/>
            <person name="Wipf D."/>
            <person name="Zambonelli A."/>
            <person name="Paolocci F."/>
            <person name="Nowrousian M."/>
            <person name="Ottonello S."/>
            <person name="Baldrian P."/>
            <person name="Spatafora J.W."/>
            <person name="Henrissat B."/>
            <person name="Nagy L.G."/>
            <person name="Aury J.M."/>
            <person name="Wincker P."/>
            <person name="Grigoriev I.V."/>
            <person name="Bonfante P."/>
            <person name="Martin F.M."/>
        </authorList>
    </citation>
    <scope>NUCLEOTIDE SEQUENCE [LARGE SCALE GENOMIC DNA]</scope>
    <source>
        <strain evidence="8 9">CCBAS932</strain>
    </source>
</reference>